<dbReference type="GO" id="GO:0009755">
    <property type="term" value="P:hormone-mediated signaling pathway"/>
    <property type="evidence" value="ECO:0007669"/>
    <property type="project" value="TreeGrafter"/>
</dbReference>
<accession>H3BH92</accession>
<dbReference type="HOGENOM" id="CLU_007368_11_4_1"/>
<dbReference type="FunFam" id="1.10.565.10:FF:000011">
    <property type="entry name" value="Nuclear receptor subfamily 5, group A, member 2"/>
    <property type="match status" value="1"/>
</dbReference>
<dbReference type="PANTHER" id="PTHR24086">
    <property type="entry name" value="NUCLEAR RECEPTOR SUBFAMILY 5 GROUP A"/>
    <property type="match status" value="1"/>
</dbReference>
<organism evidence="8 9">
    <name type="scientific">Latimeria chalumnae</name>
    <name type="common">Coelacanth</name>
    <dbReference type="NCBI Taxonomy" id="7897"/>
    <lineage>
        <taxon>Eukaryota</taxon>
        <taxon>Metazoa</taxon>
        <taxon>Chordata</taxon>
        <taxon>Craniata</taxon>
        <taxon>Vertebrata</taxon>
        <taxon>Euteleostomi</taxon>
        <taxon>Coelacanthiformes</taxon>
        <taxon>Coelacanthidae</taxon>
        <taxon>Latimeria</taxon>
    </lineage>
</organism>
<evidence type="ECO:0000256" key="6">
    <source>
        <dbReference type="ARBA" id="ARBA00023242"/>
    </source>
</evidence>
<dbReference type="EMBL" id="AFYH01007648">
    <property type="status" value="NOT_ANNOTATED_CDS"/>
    <property type="molecule type" value="Genomic_DNA"/>
</dbReference>
<protein>
    <submittedName>
        <fullName evidence="8">Nuclear receptor subfamily 5 group A member 1</fullName>
    </submittedName>
</protein>
<dbReference type="PRINTS" id="PR00398">
    <property type="entry name" value="STRDHORMONER"/>
</dbReference>
<comment type="similarity">
    <text evidence="2">Belongs to the nuclear hormone receptor family. NR5 subfamily.</text>
</comment>
<evidence type="ECO:0000256" key="2">
    <source>
        <dbReference type="ARBA" id="ARBA00007536"/>
    </source>
</evidence>
<dbReference type="SUPFAM" id="SSF48508">
    <property type="entry name" value="Nuclear receptor ligand-binding domain"/>
    <property type="match status" value="1"/>
</dbReference>
<dbReference type="AlphaFoldDB" id="H3BH92"/>
<evidence type="ECO:0000256" key="5">
    <source>
        <dbReference type="ARBA" id="ARBA00023170"/>
    </source>
</evidence>
<dbReference type="EMBL" id="AFYH01007649">
    <property type="status" value="NOT_ANNOTATED_CDS"/>
    <property type="molecule type" value="Genomic_DNA"/>
</dbReference>
<evidence type="ECO:0000256" key="3">
    <source>
        <dbReference type="ARBA" id="ARBA00023015"/>
    </source>
</evidence>
<proteinExistence type="inferred from homology"/>
<dbReference type="InterPro" id="IPR035500">
    <property type="entry name" value="NHR-like_dom_sf"/>
</dbReference>
<keyword evidence="9" id="KW-1185">Reference proteome</keyword>
<dbReference type="PROSITE" id="PS51843">
    <property type="entry name" value="NR_LBD"/>
    <property type="match status" value="1"/>
</dbReference>
<evidence type="ECO:0000313" key="8">
    <source>
        <dbReference type="Ensembl" id="ENSLACP00000021263.1"/>
    </source>
</evidence>
<keyword evidence="5" id="KW-0675">Receptor</keyword>
<comment type="subcellular location">
    <subcellularLocation>
        <location evidence="1">Nucleus</location>
    </subcellularLocation>
</comment>
<dbReference type="InterPro" id="IPR000536">
    <property type="entry name" value="Nucl_hrmn_rcpt_lig-bd"/>
</dbReference>
<dbReference type="GO" id="GO:0009888">
    <property type="term" value="P:tissue development"/>
    <property type="evidence" value="ECO:0007669"/>
    <property type="project" value="TreeGrafter"/>
</dbReference>
<dbReference type="InterPro" id="IPR016355">
    <property type="entry name" value="NR5-like"/>
</dbReference>
<dbReference type="GO" id="GO:0000978">
    <property type="term" value="F:RNA polymerase II cis-regulatory region sequence-specific DNA binding"/>
    <property type="evidence" value="ECO:0007669"/>
    <property type="project" value="TreeGrafter"/>
</dbReference>
<keyword evidence="6" id="KW-0539">Nucleus</keyword>
<dbReference type="Gene3D" id="1.10.565.10">
    <property type="entry name" value="Retinoid X Receptor"/>
    <property type="match status" value="1"/>
</dbReference>
<dbReference type="GeneTree" id="ENSGT00940000153391"/>
<dbReference type="OMA" id="MEYTICH"/>
<dbReference type="GO" id="GO:0090575">
    <property type="term" value="C:RNA polymerase II transcription regulator complex"/>
    <property type="evidence" value="ECO:0007669"/>
    <property type="project" value="TreeGrafter"/>
</dbReference>
<dbReference type="Ensembl" id="ENSLACT00000021404.1">
    <property type="protein sequence ID" value="ENSLACP00000021263.1"/>
    <property type="gene ID" value="ENSLACG00000018683.1"/>
</dbReference>
<keyword evidence="3" id="KW-0805">Transcription regulation</keyword>
<dbReference type="Proteomes" id="UP000008672">
    <property type="component" value="Unassembled WGS sequence"/>
</dbReference>
<dbReference type="PANTHER" id="PTHR24086:SF48">
    <property type="entry name" value="FF1D-RELATED"/>
    <property type="match status" value="1"/>
</dbReference>
<evidence type="ECO:0000259" key="7">
    <source>
        <dbReference type="PROSITE" id="PS51843"/>
    </source>
</evidence>
<reference evidence="9" key="1">
    <citation type="submission" date="2011-08" db="EMBL/GenBank/DDBJ databases">
        <title>The draft genome of Latimeria chalumnae.</title>
        <authorList>
            <person name="Di Palma F."/>
            <person name="Alfoldi J."/>
            <person name="Johnson J."/>
            <person name="Berlin A."/>
            <person name="Gnerre S."/>
            <person name="Jaffe D."/>
            <person name="MacCallum I."/>
            <person name="Young S."/>
            <person name="Walker B.J."/>
            <person name="Lander E."/>
            <person name="Lindblad-Toh K."/>
        </authorList>
    </citation>
    <scope>NUCLEOTIDE SEQUENCE [LARGE SCALE GENOMIC DNA]</scope>
    <source>
        <strain evidence="9">Wild caught</strain>
    </source>
</reference>
<sequence length="196" mass="22416">RSIHHSFSFAVLWAPKQVIFAQIRKVGDQMKLLQSCWSELLVLDHIYRQVHHGKENSLLLVTGQEVELSAIAAQAGATLNNLVVRAQELAAKLQSLQVDRREFVCFKFLILFSPEVKLLENHHLVESVQEQVNAALLDYTLCNYPQYVDKVGQLLLRLPEIQSISLQAEEYLYYKHLSGEVPCNNLLIEMLHAKRA</sequence>
<dbReference type="GO" id="GO:0004879">
    <property type="term" value="F:nuclear receptor activity"/>
    <property type="evidence" value="ECO:0007669"/>
    <property type="project" value="InterPro"/>
</dbReference>
<reference evidence="8" key="2">
    <citation type="submission" date="2025-08" db="UniProtKB">
        <authorList>
            <consortium name="Ensembl"/>
        </authorList>
    </citation>
    <scope>IDENTIFICATION</scope>
</reference>
<dbReference type="eggNOG" id="KOG4218">
    <property type="taxonomic scope" value="Eukaryota"/>
</dbReference>
<keyword evidence="4" id="KW-0804">Transcription</keyword>
<reference evidence="8" key="3">
    <citation type="submission" date="2025-09" db="UniProtKB">
        <authorList>
            <consortium name="Ensembl"/>
        </authorList>
    </citation>
    <scope>IDENTIFICATION</scope>
</reference>
<evidence type="ECO:0000256" key="4">
    <source>
        <dbReference type="ARBA" id="ARBA00023163"/>
    </source>
</evidence>
<dbReference type="Pfam" id="PF00104">
    <property type="entry name" value="Hormone_recep"/>
    <property type="match status" value="1"/>
</dbReference>
<evidence type="ECO:0000256" key="1">
    <source>
        <dbReference type="ARBA" id="ARBA00004123"/>
    </source>
</evidence>
<feature type="domain" description="NR LBD" evidence="7">
    <location>
        <begin position="1"/>
        <end position="194"/>
    </location>
</feature>
<dbReference type="InterPro" id="IPR001723">
    <property type="entry name" value="Nuclear_hrmn_rcpt"/>
</dbReference>
<dbReference type="STRING" id="7897.ENSLACP00000021263"/>
<dbReference type="InParanoid" id="H3BH92"/>
<name>H3BH92_LATCH</name>
<dbReference type="SMART" id="SM00430">
    <property type="entry name" value="HOLI"/>
    <property type="match status" value="1"/>
</dbReference>
<evidence type="ECO:0000313" key="9">
    <source>
        <dbReference type="Proteomes" id="UP000008672"/>
    </source>
</evidence>